<dbReference type="CDD" id="cd22343">
    <property type="entry name" value="PDDEXK_lambda_exonuclease-like"/>
    <property type="match status" value="1"/>
</dbReference>
<accession>A0A835L293</accession>
<dbReference type="InterPro" id="IPR019080">
    <property type="entry name" value="YqaJ_viral_recombinase"/>
</dbReference>
<dbReference type="PANTHER" id="PTHR39953:SF1">
    <property type="entry name" value="RE54151P"/>
    <property type="match status" value="1"/>
</dbReference>
<dbReference type="InterPro" id="IPR011335">
    <property type="entry name" value="Restrct_endonuc-II-like"/>
</dbReference>
<evidence type="ECO:0000259" key="1">
    <source>
        <dbReference type="Pfam" id="PF09588"/>
    </source>
</evidence>
<evidence type="ECO:0000313" key="2">
    <source>
        <dbReference type="EMBL" id="KAF9411550.1"/>
    </source>
</evidence>
<keyword evidence="3" id="KW-1185">Reference proteome</keyword>
<feature type="non-terminal residue" evidence="2">
    <location>
        <position position="1"/>
    </location>
</feature>
<sequence>MTEAGFVKAQSDNLPKIDAFMMTAYFASNPDFTSAEIRGVKAARSTRESYGDSAVGYVQVKRDGDICVVKARITPEHNVRQKCYAVICTCNETEETILSVQCEDCAAHLGGCKHAIAFLAWLHRRSEDPSTTSIECYWKKSKLSSIGTSKKFIKAKEMYKTPKHELVPTSLNTESFLTVVKNNCTLVGDTKNHLMKFYRAPSTVEKLSIHHLLSTSKATNPLDFIEYCKLIMTADACKGAAIATLEQNDCPLWHELRYGRITASKAYDAAHCNTLDGTLTETILGASKLRDTEAMERGRLLESQVLKEVEKICKIKISKCGLKLNSTHPIMGASPDGENSVYSIEIKCPTSEKAMGRYVSSGNKVTAKYMAQVQLQMHFSNKAKALFCVADKDFEKTKKISILEVNYDQQLCENLLEKCDIFWNKAIFPKLNIFTSFLVLGVDFDTEGGRIRVHLLASSKHDKSLKPLSAITALLGGKAYNFNEAVLMKKHRESMQKVNAFFRDLAIVLNNWKAGMNKKEEETGRNIERMQQTVHLNLRAGSFAKMFYSTKSTFTKSPFPDYINKPSFPLSEGTKNVLDTSAKAGQTSE</sequence>
<organism evidence="2 3">
    <name type="scientific">Spodoptera exigua</name>
    <name type="common">Beet armyworm</name>
    <name type="synonym">Noctua fulgens</name>
    <dbReference type="NCBI Taxonomy" id="7107"/>
    <lineage>
        <taxon>Eukaryota</taxon>
        <taxon>Metazoa</taxon>
        <taxon>Ecdysozoa</taxon>
        <taxon>Arthropoda</taxon>
        <taxon>Hexapoda</taxon>
        <taxon>Insecta</taxon>
        <taxon>Pterygota</taxon>
        <taxon>Neoptera</taxon>
        <taxon>Endopterygota</taxon>
        <taxon>Lepidoptera</taxon>
        <taxon>Glossata</taxon>
        <taxon>Ditrysia</taxon>
        <taxon>Noctuoidea</taxon>
        <taxon>Noctuidae</taxon>
        <taxon>Amphipyrinae</taxon>
        <taxon>Spodoptera</taxon>
    </lineage>
</organism>
<dbReference type="SUPFAM" id="SSF52980">
    <property type="entry name" value="Restriction endonuclease-like"/>
    <property type="match status" value="1"/>
</dbReference>
<dbReference type="GO" id="GO:0006281">
    <property type="term" value="P:DNA repair"/>
    <property type="evidence" value="ECO:0007669"/>
    <property type="project" value="UniProtKB-ARBA"/>
</dbReference>
<dbReference type="AlphaFoldDB" id="A0A835L293"/>
<feature type="domain" description="YqaJ viral recombinase" evidence="1">
    <location>
        <begin position="253"/>
        <end position="382"/>
    </location>
</feature>
<dbReference type="PANTHER" id="PTHR39953">
    <property type="entry name" value="RE54151P"/>
    <property type="match status" value="1"/>
</dbReference>
<dbReference type="Proteomes" id="UP000648187">
    <property type="component" value="Unassembled WGS sequence"/>
</dbReference>
<dbReference type="Pfam" id="PF09588">
    <property type="entry name" value="YqaJ"/>
    <property type="match status" value="1"/>
</dbReference>
<name>A0A835L293_SPOEX</name>
<comment type="caution">
    <text evidence="2">The sequence shown here is derived from an EMBL/GenBank/DDBJ whole genome shotgun (WGS) entry which is preliminary data.</text>
</comment>
<dbReference type="EMBL" id="JACKWZ010000221">
    <property type="protein sequence ID" value="KAF9411550.1"/>
    <property type="molecule type" value="Genomic_DNA"/>
</dbReference>
<dbReference type="Gene3D" id="3.90.320.10">
    <property type="match status" value="1"/>
</dbReference>
<reference evidence="2" key="1">
    <citation type="submission" date="2020-08" db="EMBL/GenBank/DDBJ databases">
        <title>Spodoptera exigua strain:BAW_Kor-Di-RS1 Genome sequencing and assembly.</title>
        <authorList>
            <person name="Kim J."/>
            <person name="Nam H.Y."/>
            <person name="Kwon M."/>
            <person name="Choi J.H."/>
            <person name="Cho S.R."/>
            <person name="Kim G.-H."/>
        </authorList>
    </citation>
    <scope>NUCLEOTIDE SEQUENCE</scope>
    <source>
        <strain evidence="2">BAW_Kor-Di-RS1</strain>
        <tissue evidence="2">Whole-body</tissue>
    </source>
</reference>
<evidence type="ECO:0000313" key="3">
    <source>
        <dbReference type="Proteomes" id="UP000648187"/>
    </source>
</evidence>
<proteinExistence type="predicted"/>
<gene>
    <name evidence="2" type="ORF">HW555_009698</name>
</gene>
<protein>
    <recommendedName>
        <fullName evidence="1">YqaJ viral recombinase domain-containing protein</fullName>
    </recommendedName>
</protein>
<dbReference type="InterPro" id="IPR011604">
    <property type="entry name" value="PDDEXK-like_dom_sf"/>
</dbReference>